<dbReference type="RefSeq" id="WP_112195535.1">
    <property type="nucleotide sequence ID" value="NZ_CP023565.1"/>
</dbReference>
<dbReference type="GeneID" id="48465828"/>
<dbReference type="Proteomes" id="UP000250143">
    <property type="component" value="Chromosome"/>
</dbReference>
<gene>
    <name evidence="2" type="ORF">CPQ89_09785</name>
    <name evidence="1" type="ORF">CPS94_01670</name>
</gene>
<protein>
    <submittedName>
        <fullName evidence="1">Uncharacterized protein</fullName>
    </submittedName>
</protein>
<dbReference type="KEGG" id="lmur:CPS94_01670"/>
<dbReference type="EMBL" id="CP023566">
    <property type="protein sequence ID" value="AWZ41292.1"/>
    <property type="molecule type" value="Genomic_DNA"/>
</dbReference>
<keyword evidence="3" id="KW-1185">Reference proteome</keyword>
<proteinExistence type="predicted"/>
<evidence type="ECO:0000313" key="3">
    <source>
        <dbReference type="Proteomes" id="UP000250143"/>
    </source>
</evidence>
<accession>A0AAD0P7F0</accession>
<evidence type="ECO:0000313" key="1">
    <source>
        <dbReference type="EMBL" id="AWZ37714.1"/>
    </source>
</evidence>
<dbReference type="AlphaFoldDB" id="A0AAD0P7F0"/>
<evidence type="ECO:0000313" key="2">
    <source>
        <dbReference type="EMBL" id="AWZ41292.1"/>
    </source>
</evidence>
<organism evidence="1 4">
    <name type="scientific">Ligilactobacillus murinus</name>
    <dbReference type="NCBI Taxonomy" id="1622"/>
    <lineage>
        <taxon>Bacteria</taxon>
        <taxon>Bacillati</taxon>
        <taxon>Bacillota</taxon>
        <taxon>Bacilli</taxon>
        <taxon>Lactobacillales</taxon>
        <taxon>Lactobacillaceae</taxon>
        <taxon>Ligilactobacillus</taxon>
    </lineage>
</organism>
<sequence>MRTDKIDAINTQKDPNSCYRPDDEQLYMITEWDGTELSRQTKADVIGYVRDELTTVLFKINKAQMEDDDEEAFEVAKEYLGHFSALQEEE</sequence>
<reference evidence="3 4" key="1">
    <citation type="submission" date="2017-09" db="EMBL/GenBank/DDBJ databases">
        <title>Predominant Lactobacillus spp. isolated from feces of mice subjected to short-term calorie restriction.</title>
        <authorList>
            <person name="Zhang C."/>
            <person name="Zhao L."/>
            <person name="Pan F."/>
        </authorList>
    </citation>
    <scope>NUCLEOTIDE SEQUENCE [LARGE SCALE GENOMIC DNA]</scope>
    <source>
        <strain evidence="2 3">CR141</strain>
        <strain evidence="1 4">CR147</strain>
    </source>
</reference>
<name>A0AAD0P7F0_9LACO</name>
<evidence type="ECO:0000313" key="4">
    <source>
        <dbReference type="Proteomes" id="UP000250153"/>
    </source>
</evidence>
<dbReference type="EMBL" id="CP023565">
    <property type="protein sequence ID" value="AWZ37714.1"/>
    <property type="molecule type" value="Genomic_DNA"/>
</dbReference>
<dbReference type="Proteomes" id="UP000250153">
    <property type="component" value="Chromosome"/>
</dbReference>